<proteinExistence type="predicted"/>
<dbReference type="EMBL" id="LR215974">
    <property type="protein sequence ID" value="VFB04514.1"/>
    <property type="molecule type" value="Genomic_DNA"/>
</dbReference>
<protein>
    <recommendedName>
        <fullName evidence="3">Helix-turn-helix domain-containing protein</fullName>
    </recommendedName>
</protein>
<dbReference type="KEGG" id="ctai:NCTC12078_02540"/>
<dbReference type="InterPro" id="IPR010921">
    <property type="entry name" value="Trp_repressor/repl_initiator"/>
</dbReference>
<sequence>MKTVPDYYKIYSDIIKLKHPEKEKYCQNILSKKNISGLDVIKLNDIIFPPQKKKDQIFNHKHRAYNKQTILQILNYQKKNNLNNTQLAAYFKLSRNTVAKWKKIYKMFFSEKCN</sequence>
<evidence type="ECO:0008006" key="3">
    <source>
        <dbReference type="Google" id="ProtNLM"/>
    </source>
</evidence>
<organism evidence="1 2">
    <name type="scientific">Chryseobacterium taihuense</name>
    <dbReference type="NCBI Taxonomy" id="1141221"/>
    <lineage>
        <taxon>Bacteria</taxon>
        <taxon>Pseudomonadati</taxon>
        <taxon>Bacteroidota</taxon>
        <taxon>Flavobacteriia</taxon>
        <taxon>Flavobacteriales</taxon>
        <taxon>Weeksellaceae</taxon>
        <taxon>Chryseobacterium group</taxon>
        <taxon>Chryseobacterium</taxon>
    </lineage>
</organism>
<dbReference type="AlphaFoldDB" id="A0A4V6IDR6"/>
<evidence type="ECO:0000313" key="1">
    <source>
        <dbReference type="EMBL" id="VFB04514.1"/>
    </source>
</evidence>
<accession>A0A4V6IDR6</accession>
<reference evidence="1 2" key="1">
    <citation type="submission" date="2019-02" db="EMBL/GenBank/DDBJ databases">
        <authorList>
            <consortium name="Pathogen Informatics"/>
        </authorList>
    </citation>
    <scope>NUCLEOTIDE SEQUENCE [LARGE SCALE GENOMIC DNA]</scope>
    <source>
        <strain evidence="1 2">3012STDY6944375</strain>
    </source>
</reference>
<evidence type="ECO:0000313" key="2">
    <source>
        <dbReference type="Proteomes" id="UP000290013"/>
    </source>
</evidence>
<name>A0A4V6IDR6_9FLAO</name>
<gene>
    <name evidence="1" type="ORF">NCTC12078_02540</name>
</gene>
<dbReference type="SUPFAM" id="SSF48295">
    <property type="entry name" value="TrpR-like"/>
    <property type="match status" value="1"/>
</dbReference>
<dbReference type="GO" id="GO:0043565">
    <property type="term" value="F:sequence-specific DNA binding"/>
    <property type="evidence" value="ECO:0007669"/>
    <property type="project" value="InterPro"/>
</dbReference>
<dbReference type="Proteomes" id="UP000290013">
    <property type="component" value="Chromosome"/>
</dbReference>